<dbReference type="PANTHER" id="PTHR43304:SF1">
    <property type="entry name" value="PAC DOMAIN-CONTAINING PROTEIN"/>
    <property type="match status" value="1"/>
</dbReference>
<keyword evidence="5" id="KW-0418">Kinase</keyword>
<dbReference type="GO" id="GO:0004673">
    <property type="term" value="F:protein histidine kinase activity"/>
    <property type="evidence" value="ECO:0007669"/>
    <property type="project" value="UniProtKB-EC"/>
</dbReference>
<dbReference type="Proteomes" id="UP000231586">
    <property type="component" value="Unassembled WGS sequence"/>
</dbReference>
<name>A0A2M8WJ51_9MICO</name>
<organism evidence="8 9">
    <name type="scientific">Luteimicrobium subarcticum</name>
    <dbReference type="NCBI Taxonomy" id="620910"/>
    <lineage>
        <taxon>Bacteria</taxon>
        <taxon>Bacillati</taxon>
        <taxon>Actinomycetota</taxon>
        <taxon>Actinomycetes</taxon>
        <taxon>Micrococcales</taxon>
        <taxon>Luteimicrobium</taxon>
    </lineage>
</organism>
<dbReference type="OrthoDB" id="3787288at2"/>
<sequence>MSSQDDDAAREAGENEVALAVGDVQDAGRFRLDLTTGRWWWSDEIYAMHGFERGEVVPSTEVLIAHKHPDDRTQVDHVLRGAQQSGEPFSAVHRIIDADDRTRTIAIVGQGLRDESGEVTRITGYFIDLTGAQSRSTQEQATAAIEAAAASRGSIEQAKGIVMAVLGGDADAAFEVLREASNARNQRLRAVAAELVSDVAQRAPDAGALTVEELVQVLGSAADRPGPADRS</sequence>
<dbReference type="Pfam" id="PF03861">
    <property type="entry name" value="ANTAR"/>
    <property type="match status" value="1"/>
</dbReference>
<dbReference type="SMART" id="SM01012">
    <property type="entry name" value="ANTAR"/>
    <property type="match status" value="1"/>
</dbReference>
<comment type="catalytic activity">
    <reaction evidence="1">
        <text>ATP + protein L-histidine = ADP + protein N-phospho-L-histidine.</text>
        <dbReference type="EC" id="2.7.13.3"/>
    </reaction>
</comment>
<evidence type="ECO:0000256" key="5">
    <source>
        <dbReference type="ARBA" id="ARBA00022777"/>
    </source>
</evidence>
<dbReference type="EMBL" id="PGTZ01000009">
    <property type="protein sequence ID" value="PJI90961.1"/>
    <property type="molecule type" value="Genomic_DNA"/>
</dbReference>
<keyword evidence="4" id="KW-0808">Transferase</keyword>
<reference evidence="8 9" key="1">
    <citation type="submission" date="2017-11" db="EMBL/GenBank/DDBJ databases">
        <title>Genomic Encyclopedia of Archaeal and Bacterial Type Strains, Phase II (KMG-II): From Individual Species to Whole Genera.</title>
        <authorList>
            <person name="Goeker M."/>
        </authorList>
    </citation>
    <scope>NUCLEOTIDE SEQUENCE [LARGE SCALE GENOMIC DNA]</scope>
    <source>
        <strain evidence="8 9">DSM 22413</strain>
    </source>
</reference>
<accession>A0A2M8WJ51</accession>
<dbReference type="InterPro" id="IPR013655">
    <property type="entry name" value="PAS_fold_3"/>
</dbReference>
<dbReference type="InterPro" id="IPR000014">
    <property type="entry name" value="PAS"/>
</dbReference>
<dbReference type="RefSeq" id="WP_100350363.1">
    <property type="nucleotide sequence ID" value="NZ_PGTZ01000009.1"/>
</dbReference>
<evidence type="ECO:0000313" key="8">
    <source>
        <dbReference type="EMBL" id="PJI90961.1"/>
    </source>
</evidence>
<keyword evidence="9" id="KW-1185">Reference proteome</keyword>
<dbReference type="Gene3D" id="1.10.10.10">
    <property type="entry name" value="Winged helix-like DNA-binding domain superfamily/Winged helix DNA-binding domain"/>
    <property type="match status" value="1"/>
</dbReference>
<dbReference type="InterPro" id="IPR005561">
    <property type="entry name" value="ANTAR"/>
</dbReference>
<evidence type="ECO:0000256" key="2">
    <source>
        <dbReference type="ARBA" id="ARBA00012438"/>
    </source>
</evidence>
<keyword evidence="3" id="KW-0597">Phosphoprotein</keyword>
<dbReference type="InterPro" id="IPR035965">
    <property type="entry name" value="PAS-like_dom_sf"/>
</dbReference>
<feature type="domain" description="PAS" evidence="6">
    <location>
        <begin position="41"/>
        <end position="86"/>
    </location>
</feature>
<evidence type="ECO:0000256" key="4">
    <source>
        <dbReference type="ARBA" id="ARBA00022679"/>
    </source>
</evidence>
<protein>
    <recommendedName>
        <fullName evidence="2">histidine kinase</fullName>
        <ecNumber evidence="2">2.7.13.3</ecNumber>
    </recommendedName>
</protein>
<dbReference type="AlphaFoldDB" id="A0A2M8WJ51"/>
<comment type="caution">
    <text evidence="8">The sequence shown here is derived from an EMBL/GenBank/DDBJ whole genome shotgun (WGS) entry which is preliminary data.</text>
</comment>
<dbReference type="EC" id="2.7.13.3" evidence="2"/>
<evidence type="ECO:0000256" key="1">
    <source>
        <dbReference type="ARBA" id="ARBA00000085"/>
    </source>
</evidence>
<dbReference type="InterPro" id="IPR036388">
    <property type="entry name" value="WH-like_DNA-bd_sf"/>
</dbReference>
<dbReference type="Gene3D" id="3.30.450.20">
    <property type="entry name" value="PAS domain"/>
    <property type="match status" value="1"/>
</dbReference>
<dbReference type="PROSITE" id="PS50112">
    <property type="entry name" value="PAS"/>
    <property type="match status" value="1"/>
</dbReference>
<evidence type="ECO:0000313" key="9">
    <source>
        <dbReference type="Proteomes" id="UP000231586"/>
    </source>
</evidence>
<dbReference type="GO" id="GO:0003723">
    <property type="term" value="F:RNA binding"/>
    <property type="evidence" value="ECO:0007669"/>
    <property type="project" value="InterPro"/>
</dbReference>
<evidence type="ECO:0000259" key="6">
    <source>
        <dbReference type="PROSITE" id="PS50112"/>
    </source>
</evidence>
<evidence type="ECO:0000256" key="3">
    <source>
        <dbReference type="ARBA" id="ARBA00022553"/>
    </source>
</evidence>
<dbReference type="PANTHER" id="PTHR43304">
    <property type="entry name" value="PHYTOCHROME-LIKE PROTEIN CPH1"/>
    <property type="match status" value="1"/>
</dbReference>
<dbReference type="SUPFAM" id="SSF55785">
    <property type="entry name" value="PYP-like sensor domain (PAS domain)"/>
    <property type="match status" value="1"/>
</dbReference>
<dbReference type="Pfam" id="PF08447">
    <property type="entry name" value="PAS_3"/>
    <property type="match status" value="1"/>
</dbReference>
<proteinExistence type="predicted"/>
<evidence type="ECO:0000259" key="7">
    <source>
        <dbReference type="PROSITE" id="PS50921"/>
    </source>
</evidence>
<feature type="domain" description="ANTAR" evidence="7">
    <location>
        <begin position="135"/>
        <end position="196"/>
    </location>
</feature>
<dbReference type="PROSITE" id="PS50921">
    <property type="entry name" value="ANTAR"/>
    <property type="match status" value="1"/>
</dbReference>
<dbReference type="InterPro" id="IPR052162">
    <property type="entry name" value="Sensor_kinase/Photoreceptor"/>
</dbReference>
<dbReference type="Gene3D" id="2.10.70.100">
    <property type="match status" value="1"/>
</dbReference>
<gene>
    <name evidence="8" type="ORF">CLV34_2219</name>
</gene>